<keyword evidence="1" id="KW-0175">Coiled coil</keyword>
<comment type="caution">
    <text evidence="2">The sequence shown here is derived from an EMBL/GenBank/DDBJ whole genome shotgun (WGS) entry which is preliminary data.</text>
</comment>
<reference evidence="2" key="1">
    <citation type="journal article" date="2015" name="Nature">
        <title>Complex archaea that bridge the gap between prokaryotes and eukaryotes.</title>
        <authorList>
            <person name="Spang A."/>
            <person name="Saw J.H."/>
            <person name="Jorgensen S.L."/>
            <person name="Zaremba-Niedzwiedzka K."/>
            <person name="Martijn J."/>
            <person name="Lind A.E."/>
            <person name="van Eijk R."/>
            <person name="Schleper C."/>
            <person name="Guy L."/>
            <person name="Ettema T.J."/>
        </authorList>
    </citation>
    <scope>NUCLEOTIDE SEQUENCE</scope>
</reference>
<feature type="coiled-coil region" evidence="1">
    <location>
        <begin position="620"/>
        <end position="657"/>
    </location>
</feature>
<gene>
    <name evidence="2" type="ORF">LCGC14_0525730</name>
</gene>
<organism evidence="2">
    <name type="scientific">marine sediment metagenome</name>
    <dbReference type="NCBI Taxonomy" id="412755"/>
    <lineage>
        <taxon>unclassified sequences</taxon>
        <taxon>metagenomes</taxon>
        <taxon>ecological metagenomes</taxon>
    </lineage>
</organism>
<protein>
    <submittedName>
        <fullName evidence="2">Uncharacterized protein</fullName>
    </submittedName>
</protein>
<feature type="coiled-coil region" evidence="1">
    <location>
        <begin position="186"/>
        <end position="260"/>
    </location>
</feature>
<feature type="coiled-coil region" evidence="1">
    <location>
        <begin position="284"/>
        <end position="318"/>
    </location>
</feature>
<accession>A0A0F9RX98</accession>
<feature type="coiled-coil region" evidence="1">
    <location>
        <begin position="496"/>
        <end position="546"/>
    </location>
</feature>
<proteinExistence type="predicted"/>
<evidence type="ECO:0000256" key="1">
    <source>
        <dbReference type="SAM" id="Coils"/>
    </source>
</evidence>
<dbReference type="Gene3D" id="3.40.50.300">
    <property type="entry name" value="P-loop containing nucleotide triphosphate hydrolases"/>
    <property type="match status" value="2"/>
</dbReference>
<dbReference type="EMBL" id="LAZR01000673">
    <property type="protein sequence ID" value="KKN61065.1"/>
    <property type="molecule type" value="Genomic_DNA"/>
</dbReference>
<dbReference type="AlphaFoldDB" id="A0A0F9RX98"/>
<name>A0A0F9RX98_9ZZZZ</name>
<evidence type="ECO:0000313" key="2">
    <source>
        <dbReference type="EMBL" id="KKN61065.1"/>
    </source>
</evidence>
<dbReference type="InterPro" id="IPR027417">
    <property type="entry name" value="P-loop_NTPase"/>
</dbReference>
<sequence length="798" mass="94448">MSNSVSNEFNFNFSAQFADSRKLLKIDVSNIGNLLNLIGRNRTGKSTTLRAIAYLLGFKPIRLENEINIELTEQFKNIKNNLIMNLEITFPGDKFKFSYEPVDKLILEHKGGLISDPNQINEIVQHYFDIYYIDRSSRSIIEITKVLLSTIERWMTYFQQEADDLYSSFQNLTAEYSDILTNNDEIGRLTVEHKDLMKDLKKLEKKCSDLKKDRKVLEQLIHLIQLNENVKKENQLMEDLRILAKKKKNYEDELSSIQKEEFETEGDLGTTIISSQIEVKEKLIKRKEKDLLKITKKLNDLKEQVKEDESLLTAIKNNNSSVLLDYKEKIEGRLEILQNEMLKCMKSILLKLDRALKSNATCKKHFEERIPGFNFFCFECNKEFEQTFSDLNGMVQNSLHLINSQEEENILKEKRIQEELKRIKDVITTLEDIDELQKLITTEAKIIEEFKDRRKDHSEKQNFMKSKNREFIEKLRARIESTIKKTTLLDEKLIEIENVKKDHPDIQKEITDFEKKLKLKAENMKITREREKFDKLEKESHRKREEIKVETATKNTSIKNLKSQNEKNKQKLGKKGFTIKKIEEYRPFFKYWGELYNKVSSFREFLKWTIQIDLENNVSAQKKMDELLRYKDQVVEVQSEKQEIQKSRKRKVKIDQERLERSRLFNIFKEELDSFFNLILKEEVGKGWEELEWGKILHVDWRKKIIKFEDYKTNEVIDLDFFQFSGGEDIISSIAAAFSRPVRKGCFRVLLIDEIGELDKNNRKKLINLLKNKIMSKDLGFAILVEPTEDPIVKLEVL</sequence>
<dbReference type="SUPFAM" id="SSF52540">
    <property type="entry name" value="P-loop containing nucleoside triphosphate hydrolases"/>
    <property type="match status" value="1"/>
</dbReference>